<reference evidence="1" key="1">
    <citation type="journal article" date="2021" name="Proc. Natl. Acad. Sci. U.S.A.">
        <title>A Catalog of Tens of Thousands of Viruses from Human Metagenomes Reveals Hidden Associations with Chronic Diseases.</title>
        <authorList>
            <person name="Tisza M.J."/>
            <person name="Buck C.B."/>
        </authorList>
    </citation>
    <scope>NUCLEOTIDE SEQUENCE</scope>
    <source>
        <strain evidence="1">CtGa111</strain>
    </source>
</reference>
<accession>A0A8S5VDP7</accession>
<organism evidence="1">
    <name type="scientific">Siphoviridae sp. ctGa111</name>
    <dbReference type="NCBI Taxonomy" id="2825413"/>
    <lineage>
        <taxon>Viruses</taxon>
        <taxon>Duplodnaviria</taxon>
        <taxon>Heunggongvirae</taxon>
        <taxon>Uroviricota</taxon>
        <taxon>Caudoviricetes</taxon>
    </lineage>
</organism>
<name>A0A8S5VDP7_9CAUD</name>
<evidence type="ECO:0000313" key="1">
    <source>
        <dbReference type="EMBL" id="DAG04897.1"/>
    </source>
</evidence>
<protein>
    <submittedName>
        <fullName evidence="1">Uncharacterized protein</fullName>
    </submittedName>
</protein>
<sequence length="86" mass="10215">MFALINIYIAKGENSFLPEVVYKKGFNTILEAENEMNKQVDDILVNHYCRYYEDENGEQNFSVLRLKGDIRIDACDVYDWWKIVEI</sequence>
<dbReference type="EMBL" id="BK016245">
    <property type="protein sequence ID" value="DAG04897.1"/>
    <property type="molecule type" value="Genomic_DNA"/>
</dbReference>
<proteinExistence type="predicted"/>